<reference evidence="2" key="1">
    <citation type="submission" date="2021-04" db="EMBL/GenBank/DDBJ databases">
        <title>Oceanospirillales bacteria with DddD are important DMSP degraders in coastal seawater.</title>
        <authorList>
            <person name="Liu J."/>
        </authorList>
    </citation>
    <scope>NUCLEOTIDE SEQUENCE</scope>
    <source>
        <strain evidence="2">GY6</strain>
    </source>
</reference>
<keyword evidence="3" id="KW-1185">Reference proteome</keyword>
<evidence type="ECO:0000313" key="2">
    <source>
        <dbReference type="EMBL" id="UTW04464.1"/>
    </source>
</evidence>
<dbReference type="Pfam" id="PF08770">
    <property type="entry name" value="SoxZ"/>
    <property type="match status" value="1"/>
</dbReference>
<dbReference type="NCBIfam" id="TIGR04490">
    <property type="entry name" value="SoxZ_true"/>
    <property type="match status" value="1"/>
</dbReference>
<dbReference type="InterPro" id="IPR013783">
    <property type="entry name" value="Ig-like_fold"/>
</dbReference>
<dbReference type="InterPro" id="IPR014756">
    <property type="entry name" value="Ig_E-set"/>
</dbReference>
<dbReference type="Gene3D" id="2.60.40.10">
    <property type="entry name" value="Immunoglobulins"/>
    <property type="match status" value="1"/>
</dbReference>
<dbReference type="Proteomes" id="UP001059950">
    <property type="component" value="Chromosome"/>
</dbReference>
<proteinExistence type="predicted"/>
<name>A0ABY5GXH1_9GAMM</name>
<sequence length="104" mass="11320">MADMMQVNARVLNNMTMVKLMVTHSMEDGLRKDKATGELIAAEFLREVNVEYAGKIVFAANLSTAIARNPFFAFSFSGGAEGETLTINWVESTGLSGRETARIG</sequence>
<dbReference type="SUPFAM" id="SSF81296">
    <property type="entry name" value="E set domains"/>
    <property type="match status" value="1"/>
</dbReference>
<protein>
    <submittedName>
        <fullName evidence="2">Thiosulfate oxidation carrier complex protein SoxZ</fullName>
    </submittedName>
</protein>
<gene>
    <name evidence="2" type="primary">soxZ</name>
    <name evidence="2" type="ORF">KDX31_05520</name>
</gene>
<dbReference type="InterPro" id="IPR014880">
    <property type="entry name" value="SoxZ_dom"/>
</dbReference>
<evidence type="ECO:0000259" key="1">
    <source>
        <dbReference type="Pfam" id="PF08770"/>
    </source>
</evidence>
<dbReference type="InterPro" id="IPR030995">
    <property type="entry name" value="SoxZ"/>
</dbReference>
<evidence type="ECO:0000313" key="3">
    <source>
        <dbReference type="Proteomes" id="UP001059950"/>
    </source>
</evidence>
<dbReference type="EMBL" id="CP073344">
    <property type="protein sequence ID" value="UTW04464.1"/>
    <property type="molecule type" value="Genomic_DNA"/>
</dbReference>
<organism evidence="2 3">
    <name type="scientific">Amphritea atlantica</name>
    <dbReference type="NCBI Taxonomy" id="355243"/>
    <lineage>
        <taxon>Bacteria</taxon>
        <taxon>Pseudomonadati</taxon>
        <taxon>Pseudomonadota</taxon>
        <taxon>Gammaproteobacteria</taxon>
        <taxon>Oceanospirillales</taxon>
        <taxon>Oceanospirillaceae</taxon>
        <taxon>Amphritea</taxon>
    </lineage>
</organism>
<feature type="domain" description="Sulphur oxidation protein SoxZ" evidence="1">
    <location>
        <begin position="8"/>
        <end position="101"/>
    </location>
</feature>
<accession>A0ABY5GXH1</accession>